<organism evidence="3 4">
    <name type="scientific">Cyphellophora attinorum</name>
    <dbReference type="NCBI Taxonomy" id="1664694"/>
    <lineage>
        <taxon>Eukaryota</taxon>
        <taxon>Fungi</taxon>
        <taxon>Dikarya</taxon>
        <taxon>Ascomycota</taxon>
        <taxon>Pezizomycotina</taxon>
        <taxon>Eurotiomycetes</taxon>
        <taxon>Chaetothyriomycetidae</taxon>
        <taxon>Chaetothyriales</taxon>
        <taxon>Cyphellophoraceae</taxon>
        <taxon>Cyphellophora</taxon>
    </lineage>
</organism>
<dbReference type="GO" id="GO:0005789">
    <property type="term" value="C:endoplasmic reticulum membrane"/>
    <property type="evidence" value="ECO:0007669"/>
    <property type="project" value="TreeGrafter"/>
</dbReference>
<evidence type="ECO:0000256" key="2">
    <source>
        <dbReference type="SAM" id="SignalP"/>
    </source>
</evidence>
<reference evidence="3 4" key="1">
    <citation type="submission" date="2015-06" db="EMBL/GenBank/DDBJ databases">
        <title>Draft genome of the ant-associated black yeast Phialophora attae CBS 131958.</title>
        <authorList>
            <person name="Moreno L.F."/>
            <person name="Stielow B.J."/>
            <person name="de Hoog S."/>
            <person name="Vicente V.A."/>
            <person name="Weiss V.A."/>
            <person name="de Vries M."/>
            <person name="Cruz L.M."/>
            <person name="Souza E.M."/>
        </authorList>
    </citation>
    <scope>NUCLEOTIDE SEQUENCE [LARGE SCALE GENOMIC DNA]</scope>
    <source>
        <strain evidence="3 4">CBS 131958</strain>
    </source>
</reference>
<comment type="caution">
    <text evidence="3">The sequence shown here is derived from an EMBL/GenBank/DDBJ whole genome shotgun (WGS) entry which is preliminary data.</text>
</comment>
<dbReference type="GO" id="GO:0006506">
    <property type="term" value="P:GPI anchor biosynthetic process"/>
    <property type="evidence" value="ECO:0007669"/>
    <property type="project" value="TreeGrafter"/>
</dbReference>
<keyword evidence="4" id="KW-1185">Reference proteome</keyword>
<accession>A0A0N1H749</accession>
<dbReference type="PANTHER" id="PTHR28022:SF1">
    <property type="entry name" value="GPI MANNOSYLTRANSFERASE 2 SUBUNIT PGA1"/>
    <property type="match status" value="1"/>
</dbReference>
<dbReference type="GeneID" id="28737735"/>
<evidence type="ECO:0000256" key="1">
    <source>
        <dbReference type="SAM" id="Phobius"/>
    </source>
</evidence>
<dbReference type="AlphaFoldDB" id="A0A0N1H749"/>
<keyword evidence="1" id="KW-0812">Transmembrane</keyword>
<protein>
    <submittedName>
        <fullName evidence="3">Uncharacterized protein</fullName>
    </submittedName>
</protein>
<keyword evidence="2" id="KW-0732">Signal</keyword>
<sequence length="240" mass="27332">MLPLVMYLICMVAPFTLANTEKVIFVTPEAQDFVHDASLDNLLLERLTSANFSLRTYVNATFPTEDAPKGTETWLLLEDLTPNQRHEVRICWLATQPTSFWLYTHTMVEVFSDPTLLSAVTDYSNRRRRSISSAELDEFRSRSDRRAPSSDRPSTFLFLQIHAAADYFSLNDDLMKNVPPVHADIILDPYLLNIFPQSLVPTAVYIVIIAIIGWFVSGWIYSNLIHPLLAEEPKPAKKAE</sequence>
<keyword evidence="1" id="KW-0472">Membrane</keyword>
<keyword evidence="1" id="KW-1133">Transmembrane helix</keyword>
<feature type="signal peptide" evidence="2">
    <location>
        <begin position="1"/>
        <end position="18"/>
    </location>
</feature>
<evidence type="ECO:0000313" key="3">
    <source>
        <dbReference type="EMBL" id="KPI42142.1"/>
    </source>
</evidence>
<dbReference type="OrthoDB" id="3360032at2759"/>
<dbReference type="InterPro" id="IPR019433">
    <property type="entry name" value="GPI_ManTrfase_II_coact_Pga1"/>
</dbReference>
<dbReference type="VEuPathDB" id="FungiDB:AB675_5627"/>
<dbReference type="Proteomes" id="UP000038010">
    <property type="component" value="Unassembled WGS sequence"/>
</dbReference>
<dbReference type="EMBL" id="LFJN01000008">
    <property type="protein sequence ID" value="KPI42142.1"/>
    <property type="molecule type" value="Genomic_DNA"/>
</dbReference>
<gene>
    <name evidence="3" type="ORF">AB675_5627</name>
</gene>
<name>A0A0N1H749_9EURO</name>
<proteinExistence type="predicted"/>
<dbReference type="GO" id="GO:0000030">
    <property type="term" value="F:mannosyltransferase activity"/>
    <property type="evidence" value="ECO:0007669"/>
    <property type="project" value="TreeGrafter"/>
</dbReference>
<dbReference type="Pfam" id="PF10333">
    <property type="entry name" value="Pga1"/>
    <property type="match status" value="1"/>
</dbReference>
<evidence type="ECO:0000313" key="4">
    <source>
        <dbReference type="Proteomes" id="UP000038010"/>
    </source>
</evidence>
<dbReference type="RefSeq" id="XP_018002105.1">
    <property type="nucleotide sequence ID" value="XM_018145855.1"/>
</dbReference>
<dbReference type="GO" id="GO:0031501">
    <property type="term" value="C:mannosyltransferase complex"/>
    <property type="evidence" value="ECO:0007669"/>
    <property type="project" value="TreeGrafter"/>
</dbReference>
<dbReference type="PANTHER" id="PTHR28022">
    <property type="entry name" value="GPI MANNOSYLTRANSFERASE 2 SUBUNIT PGA1"/>
    <property type="match status" value="1"/>
</dbReference>
<feature type="transmembrane region" description="Helical" evidence="1">
    <location>
        <begin position="203"/>
        <end position="221"/>
    </location>
</feature>
<feature type="chain" id="PRO_5005873120" evidence="2">
    <location>
        <begin position="19"/>
        <end position="240"/>
    </location>
</feature>